<dbReference type="HOGENOM" id="CLU_1547252_0_0_1"/>
<dbReference type="EMBL" id="KB445562">
    <property type="protein sequence ID" value="EMC92147.1"/>
    <property type="molecule type" value="Genomic_DNA"/>
</dbReference>
<evidence type="ECO:0000313" key="2">
    <source>
        <dbReference type="EMBL" id="EMC92147.1"/>
    </source>
</evidence>
<reference evidence="2 3" key="1">
    <citation type="journal article" date="2012" name="PLoS Pathog.">
        <title>Diverse lifestyles and strategies of plant pathogenesis encoded in the genomes of eighteen Dothideomycetes fungi.</title>
        <authorList>
            <person name="Ohm R.A."/>
            <person name="Feau N."/>
            <person name="Henrissat B."/>
            <person name="Schoch C.L."/>
            <person name="Horwitz B.A."/>
            <person name="Barry K.W."/>
            <person name="Condon B.J."/>
            <person name="Copeland A.C."/>
            <person name="Dhillon B."/>
            <person name="Glaser F."/>
            <person name="Hesse C.N."/>
            <person name="Kosti I."/>
            <person name="LaButti K."/>
            <person name="Lindquist E.A."/>
            <person name="Lucas S."/>
            <person name="Salamov A.A."/>
            <person name="Bradshaw R.E."/>
            <person name="Ciuffetti L."/>
            <person name="Hamelin R.C."/>
            <person name="Kema G.H.J."/>
            <person name="Lawrence C."/>
            <person name="Scott J.A."/>
            <person name="Spatafora J.W."/>
            <person name="Turgeon B.G."/>
            <person name="de Wit P.J.G.M."/>
            <person name="Zhong S."/>
            <person name="Goodwin S.B."/>
            <person name="Grigoriev I.V."/>
        </authorList>
    </citation>
    <scope>NUCLEOTIDE SEQUENCE [LARGE SCALE GENOMIC DNA]</scope>
    <source>
        <strain evidence="2 3">UAMH 10762</strain>
    </source>
</reference>
<organism evidence="2 3">
    <name type="scientific">Baudoinia panamericana (strain UAMH 10762)</name>
    <name type="common">Angels' share fungus</name>
    <name type="synonym">Baudoinia compniacensis (strain UAMH 10762)</name>
    <dbReference type="NCBI Taxonomy" id="717646"/>
    <lineage>
        <taxon>Eukaryota</taxon>
        <taxon>Fungi</taxon>
        <taxon>Dikarya</taxon>
        <taxon>Ascomycota</taxon>
        <taxon>Pezizomycotina</taxon>
        <taxon>Dothideomycetes</taxon>
        <taxon>Dothideomycetidae</taxon>
        <taxon>Mycosphaerellales</taxon>
        <taxon>Teratosphaeriaceae</taxon>
        <taxon>Baudoinia</taxon>
    </lineage>
</organism>
<keyword evidence="1" id="KW-0812">Transmembrane</keyword>
<protein>
    <submittedName>
        <fullName evidence="2">Uncharacterized protein</fullName>
    </submittedName>
</protein>
<dbReference type="RefSeq" id="XP_007680623.1">
    <property type="nucleotide sequence ID" value="XM_007682433.1"/>
</dbReference>
<keyword evidence="1" id="KW-0472">Membrane</keyword>
<evidence type="ECO:0000256" key="1">
    <source>
        <dbReference type="SAM" id="Phobius"/>
    </source>
</evidence>
<feature type="transmembrane region" description="Helical" evidence="1">
    <location>
        <begin position="57"/>
        <end position="77"/>
    </location>
</feature>
<dbReference type="KEGG" id="bcom:BAUCODRAFT_277998"/>
<feature type="transmembrane region" description="Helical" evidence="1">
    <location>
        <begin position="83"/>
        <end position="104"/>
    </location>
</feature>
<dbReference type="GeneID" id="19110635"/>
<dbReference type="AlphaFoldDB" id="M2LDU2"/>
<sequence length="173" mass="18493">MTLFAAVTAKLRLTVRAVFGEVAHLIAVSAFDVVRVWRLGTACKSVRYLVNQRNFDIPLLGDVVFGAAVTAALLAALARSLTVTSVVAGLIAVGAGDGWLVKLATLLRATLRPMSESLITISKTVKQRRAIESYGCSSNILKQARTQQTPGARCSPLDFSASPPRIWRDVALA</sequence>
<dbReference type="Proteomes" id="UP000011761">
    <property type="component" value="Unassembled WGS sequence"/>
</dbReference>
<gene>
    <name evidence="2" type="ORF">BAUCODRAFT_277998</name>
</gene>
<keyword evidence="3" id="KW-1185">Reference proteome</keyword>
<name>M2LDU2_BAUPA</name>
<proteinExistence type="predicted"/>
<evidence type="ECO:0000313" key="3">
    <source>
        <dbReference type="Proteomes" id="UP000011761"/>
    </source>
</evidence>
<keyword evidence="1" id="KW-1133">Transmembrane helix</keyword>
<accession>M2LDU2</accession>